<dbReference type="OrthoDB" id="5963205at2759"/>
<dbReference type="InterPro" id="IPR009533">
    <property type="entry name" value="FAM107"/>
</dbReference>
<feature type="compositionally biased region" description="Low complexity" evidence="2">
    <location>
        <begin position="128"/>
        <end position="137"/>
    </location>
</feature>
<evidence type="ECO:0000256" key="2">
    <source>
        <dbReference type="SAM" id="MobiDB-lite"/>
    </source>
</evidence>
<dbReference type="Pfam" id="PF06625">
    <property type="entry name" value="DUF1151"/>
    <property type="match status" value="1"/>
</dbReference>
<gene>
    <name evidence="3" type="ORF">FJT64_011492</name>
</gene>
<dbReference type="Proteomes" id="UP000440578">
    <property type="component" value="Unassembled WGS sequence"/>
</dbReference>
<dbReference type="AlphaFoldDB" id="A0A6A4VIW1"/>
<name>A0A6A4VIW1_AMPAM</name>
<feature type="compositionally biased region" description="Low complexity" evidence="2">
    <location>
        <begin position="1"/>
        <end position="12"/>
    </location>
</feature>
<feature type="compositionally biased region" description="Basic and acidic residues" evidence="2">
    <location>
        <begin position="86"/>
        <end position="99"/>
    </location>
</feature>
<keyword evidence="4" id="KW-1185">Reference proteome</keyword>
<accession>A0A6A4VIW1</accession>
<evidence type="ECO:0000256" key="1">
    <source>
        <dbReference type="ARBA" id="ARBA00023054"/>
    </source>
</evidence>
<dbReference type="PANTHER" id="PTHR16768">
    <property type="entry name" value="DOWN REGULATED IN RENAL CARCINOMA 1/TU3A"/>
    <property type="match status" value="1"/>
</dbReference>
<proteinExistence type="predicted"/>
<sequence>MQQQQQAAVKAANSDLSTVLPEPDYSDSEEEVRPVAGSPMTSDSALATRRPSAGPHCSMAGPQQQLHRELAFNQKIGKNLLGQKTELQKAMERHRDQQQRRQQQTSRHNNRSSFEMVMEQRLSRAEPRAAPAASSESTPEFLQVHARMRSKLNASS</sequence>
<evidence type="ECO:0000313" key="4">
    <source>
        <dbReference type="Proteomes" id="UP000440578"/>
    </source>
</evidence>
<keyword evidence="1" id="KW-0175">Coiled coil</keyword>
<feature type="region of interest" description="Disordered" evidence="2">
    <location>
        <begin position="1"/>
        <end position="156"/>
    </location>
</feature>
<reference evidence="3 4" key="1">
    <citation type="submission" date="2019-07" db="EMBL/GenBank/DDBJ databases">
        <title>Draft genome assembly of a fouling barnacle, Amphibalanus amphitrite (Darwin, 1854): The first reference genome for Thecostraca.</title>
        <authorList>
            <person name="Kim W."/>
        </authorList>
    </citation>
    <scope>NUCLEOTIDE SEQUENCE [LARGE SCALE GENOMIC DNA]</scope>
    <source>
        <strain evidence="3">SNU_AA5</strain>
        <tissue evidence="3">Soma without cirri and trophi</tissue>
    </source>
</reference>
<evidence type="ECO:0000313" key="3">
    <source>
        <dbReference type="EMBL" id="KAF0290278.1"/>
    </source>
</evidence>
<dbReference type="PANTHER" id="PTHR16768:SF5">
    <property type="entry name" value="FI14214P"/>
    <property type="match status" value="1"/>
</dbReference>
<comment type="caution">
    <text evidence="3">The sequence shown here is derived from an EMBL/GenBank/DDBJ whole genome shotgun (WGS) entry which is preliminary data.</text>
</comment>
<protein>
    <submittedName>
        <fullName evidence="3">Uncharacterized protein</fullName>
    </submittedName>
</protein>
<dbReference type="EMBL" id="VIIS01001967">
    <property type="protein sequence ID" value="KAF0290278.1"/>
    <property type="molecule type" value="Genomic_DNA"/>
</dbReference>
<organism evidence="3 4">
    <name type="scientific">Amphibalanus amphitrite</name>
    <name type="common">Striped barnacle</name>
    <name type="synonym">Balanus amphitrite</name>
    <dbReference type="NCBI Taxonomy" id="1232801"/>
    <lineage>
        <taxon>Eukaryota</taxon>
        <taxon>Metazoa</taxon>
        <taxon>Ecdysozoa</taxon>
        <taxon>Arthropoda</taxon>
        <taxon>Crustacea</taxon>
        <taxon>Multicrustacea</taxon>
        <taxon>Cirripedia</taxon>
        <taxon>Thoracica</taxon>
        <taxon>Thoracicalcarea</taxon>
        <taxon>Balanomorpha</taxon>
        <taxon>Balanoidea</taxon>
        <taxon>Balanidae</taxon>
        <taxon>Amphibalaninae</taxon>
        <taxon>Amphibalanus</taxon>
    </lineage>
</organism>